<sequence length="46" mass="5450">MSTTNLFKTQINHNDLNLIDFYEGVKKPATSWLFEIKTYFVIHIFA</sequence>
<proteinExistence type="predicted"/>
<evidence type="ECO:0000313" key="2">
    <source>
        <dbReference type="Proteomes" id="UP000028493"/>
    </source>
</evidence>
<accession>A0A077PP68</accession>
<reference evidence="1" key="1">
    <citation type="submission" date="2013-07" db="EMBL/GenBank/DDBJ databases">
        <title>Sub-species coevolution in mutualistic symbiosis.</title>
        <authorList>
            <person name="Murfin K."/>
            <person name="Klassen J."/>
            <person name="Lee M."/>
            <person name="Forst S."/>
            <person name="Stock P."/>
            <person name="Goodrich-Blair H."/>
        </authorList>
    </citation>
    <scope>NUCLEOTIDE SEQUENCE [LARGE SCALE GENOMIC DNA]</scope>
    <source>
        <strain evidence="1">Kraussei Becker Underwood</strain>
    </source>
</reference>
<evidence type="ECO:0000313" key="1">
    <source>
        <dbReference type="EMBL" id="CDH22803.1"/>
    </source>
</evidence>
<dbReference type="HOGENOM" id="CLU_3190777_0_0_6"/>
<gene>
    <name evidence="1" type="ORF">XBKB1_1340002</name>
</gene>
<comment type="caution">
    <text evidence="1">The sequence shown here is derived from an EMBL/GenBank/DDBJ whole genome shotgun (WGS) entry which is preliminary data.</text>
</comment>
<organism evidence="1 2">
    <name type="scientific">Xenorhabdus bovienii str. kraussei Becker Underwood</name>
    <dbReference type="NCBI Taxonomy" id="1398204"/>
    <lineage>
        <taxon>Bacteria</taxon>
        <taxon>Pseudomonadati</taxon>
        <taxon>Pseudomonadota</taxon>
        <taxon>Gammaproteobacteria</taxon>
        <taxon>Enterobacterales</taxon>
        <taxon>Morganellaceae</taxon>
        <taxon>Xenorhabdus</taxon>
    </lineage>
</organism>
<dbReference type="EMBL" id="CBSZ010000040">
    <property type="protein sequence ID" value="CDH22803.1"/>
    <property type="molecule type" value="Genomic_DNA"/>
</dbReference>
<name>A0A077PP68_XENBV</name>
<protein>
    <submittedName>
        <fullName evidence="1">Uncharacterized protein</fullName>
    </submittedName>
</protein>
<dbReference type="Proteomes" id="UP000028493">
    <property type="component" value="Unassembled WGS sequence"/>
</dbReference>
<dbReference type="AlphaFoldDB" id="A0A077PP68"/>